<dbReference type="EMBL" id="MU005585">
    <property type="protein sequence ID" value="KAF2683005.1"/>
    <property type="molecule type" value="Genomic_DNA"/>
</dbReference>
<name>A0A6G1IY22_9PLEO</name>
<feature type="transmembrane region" description="Helical" evidence="1">
    <location>
        <begin position="182"/>
        <end position="205"/>
    </location>
</feature>
<dbReference type="Pfam" id="PF20237">
    <property type="entry name" value="DUF6594"/>
    <property type="match status" value="1"/>
</dbReference>
<keyword evidence="4" id="KW-1185">Reference proteome</keyword>
<evidence type="ECO:0000259" key="2">
    <source>
        <dbReference type="Pfam" id="PF20237"/>
    </source>
</evidence>
<dbReference type="PANTHER" id="PTHR34502">
    <property type="entry name" value="DUF6594 DOMAIN-CONTAINING PROTEIN-RELATED"/>
    <property type="match status" value="1"/>
</dbReference>
<feature type="transmembrane region" description="Helical" evidence="1">
    <location>
        <begin position="237"/>
        <end position="254"/>
    </location>
</feature>
<accession>A0A6G1IY22</accession>
<dbReference type="Proteomes" id="UP000799291">
    <property type="component" value="Unassembled WGS sequence"/>
</dbReference>
<dbReference type="OrthoDB" id="5342093at2759"/>
<dbReference type="PANTHER" id="PTHR34502:SF5">
    <property type="entry name" value="DUF6594 DOMAIN-CONTAINING PROTEIN"/>
    <property type="match status" value="1"/>
</dbReference>
<evidence type="ECO:0000256" key="1">
    <source>
        <dbReference type="SAM" id="Phobius"/>
    </source>
</evidence>
<feature type="transmembrane region" description="Helical" evidence="1">
    <location>
        <begin position="211"/>
        <end position="230"/>
    </location>
</feature>
<feature type="domain" description="DUF6594" evidence="2">
    <location>
        <begin position="1"/>
        <end position="249"/>
    </location>
</feature>
<keyword evidence="1" id="KW-1133">Transmembrane helix</keyword>
<keyword evidence="1" id="KW-0472">Membrane</keyword>
<keyword evidence="1" id="KW-0812">Transmembrane</keyword>
<evidence type="ECO:0000313" key="4">
    <source>
        <dbReference type="Proteomes" id="UP000799291"/>
    </source>
</evidence>
<dbReference type="AlphaFoldDB" id="A0A6G1IY22"/>
<organism evidence="3 4">
    <name type="scientific">Lentithecium fluviatile CBS 122367</name>
    <dbReference type="NCBI Taxonomy" id="1168545"/>
    <lineage>
        <taxon>Eukaryota</taxon>
        <taxon>Fungi</taxon>
        <taxon>Dikarya</taxon>
        <taxon>Ascomycota</taxon>
        <taxon>Pezizomycotina</taxon>
        <taxon>Dothideomycetes</taxon>
        <taxon>Pleosporomycetidae</taxon>
        <taxon>Pleosporales</taxon>
        <taxon>Massarineae</taxon>
        <taxon>Lentitheciaceae</taxon>
        <taxon>Lentithecium</taxon>
    </lineage>
</organism>
<dbReference type="InterPro" id="IPR046529">
    <property type="entry name" value="DUF6594"/>
</dbReference>
<reference evidence="3" key="1">
    <citation type="journal article" date="2020" name="Stud. Mycol.">
        <title>101 Dothideomycetes genomes: a test case for predicting lifestyles and emergence of pathogens.</title>
        <authorList>
            <person name="Haridas S."/>
            <person name="Albert R."/>
            <person name="Binder M."/>
            <person name="Bloem J."/>
            <person name="Labutti K."/>
            <person name="Salamov A."/>
            <person name="Andreopoulos B."/>
            <person name="Baker S."/>
            <person name="Barry K."/>
            <person name="Bills G."/>
            <person name="Bluhm B."/>
            <person name="Cannon C."/>
            <person name="Castanera R."/>
            <person name="Culley D."/>
            <person name="Daum C."/>
            <person name="Ezra D."/>
            <person name="Gonzalez J."/>
            <person name="Henrissat B."/>
            <person name="Kuo A."/>
            <person name="Liang C."/>
            <person name="Lipzen A."/>
            <person name="Lutzoni F."/>
            <person name="Magnuson J."/>
            <person name="Mondo S."/>
            <person name="Nolan M."/>
            <person name="Ohm R."/>
            <person name="Pangilinan J."/>
            <person name="Park H.-J."/>
            <person name="Ramirez L."/>
            <person name="Alfaro M."/>
            <person name="Sun H."/>
            <person name="Tritt A."/>
            <person name="Yoshinaga Y."/>
            <person name="Zwiers L.-H."/>
            <person name="Turgeon B."/>
            <person name="Goodwin S."/>
            <person name="Spatafora J."/>
            <person name="Crous P."/>
            <person name="Grigoriev I."/>
        </authorList>
    </citation>
    <scope>NUCLEOTIDE SEQUENCE</scope>
    <source>
        <strain evidence="3">CBS 122367</strain>
    </source>
</reference>
<gene>
    <name evidence="3" type="ORF">K458DRAFT_443670</name>
</gene>
<evidence type="ECO:0000313" key="3">
    <source>
        <dbReference type="EMBL" id="KAF2683005.1"/>
    </source>
</evidence>
<protein>
    <recommendedName>
        <fullName evidence="2">DUF6594 domain-containing protein</fullName>
    </recommendedName>
</protein>
<sequence length="260" mass="29491">MGSNPETAIFRRFNELNTRLLLCMQAELCRLEKELLGLEMMDKLGEGDKPKYSIDYEYLALSYKDANTTQFDLVKQIKEKLKEYSNALIQTSLLFQLEALTNFDLHDLQNWLSNDQGGSNCLRGVDSRSWGTANNRDCTSGDLNAVKLFKYDIAQWFKCQCFGRQKKDGKPFIYYDTTMLKITFWMTSIVASLIPIASIAILLTLEWIRARVGTIAGFNILISVCLTLFTDAKRTDCFAVTAAFTAIQVVFLGVENKSSI</sequence>
<proteinExistence type="predicted"/>